<feature type="region of interest" description="Disordered" evidence="8">
    <location>
        <begin position="1"/>
        <end position="23"/>
    </location>
</feature>
<keyword evidence="3" id="KW-0805">Transcription regulation</keyword>
<name>A0A6P4AWD3_ZIZJJ</name>
<evidence type="ECO:0000256" key="1">
    <source>
        <dbReference type="ARBA" id="ARBA00004123"/>
    </source>
</evidence>
<keyword evidence="6" id="KW-0539">Nucleus</keyword>
<dbReference type="GO" id="GO:0010099">
    <property type="term" value="P:regulation of photomorphogenesis"/>
    <property type="evidence" value="ECO:0007669"/>
    <property type="project" value="TreeGrafter"/>
</dbReference>
<dbReference type="PANTHER" id="PTHR46714">
    <property type="entry name" value="TRANSCRIPTIONAL ACTIVATOR HAC1"/>
    <property type="match status" value="1"/>
</dbReference>
<dbReference type="GO" id="GO:0045944">
    <property type="term" value="P:positive regulation of transcription by RNA polymerase II"/>
    <property type="evidence" value="ECO:0007669"/>
    <property type="project" value="InterPro"/>
</dbReference>
<dbReference type="SMART" id="SM00338">
    <property type="entry name" value="BRLZ"/>
    <property type="match status" value="1"/>
</dbReference>
<dbReference type="AlphaFoldDB" id="A0A6P4AWD3"/>
<dbReference type="PROSITE" id="PS50217">
    <property type="entry name" value="BZIP"/>
    <property type="match status" value="1"/>
</dbReference>
<sequence>MSQNLIKPPLSSSSSSSSSWTWRSRSSFAAPSDSLQLQLQLELVHDSNSNIKKEKEKEKEKEKVASMAAEEMSDEELFTVPDVEAAAPQSIPSATTAITTTSQLPAFPGKRRRGRNPVDKEYRRLKRLLRNRVSAQQARERKKVYVNDLESRAKELQDTNSKLEEKISTLINENTMLRKVLLNTRPKADQSVDPKQDQLSKS</sequence>
<accession>A0A6P4AWD3</accession>
<comment type="subcellular location">
    <subcellularLocation>
        <location evidence="1">Nucleus</location>
    </subcellularLocation>
</comment>
<feature type="compositionally biased region" description="Basic and acidic residues" evidence="8">
    <location>
        <begin position="51"/>
        <end position="64"/>
    </location>
</feature>
<dbReference type="GeneID" id="107433384"/>
<evidence type="ECO:0000256" key="2">
    <source>
        <dbReference type="ARBA" id="ARBA00007163"/>
    </source>
</evidence>
<comment type="similarity">
    <text evidence="2">Belongs to the bZIP family.</text>
</comment>
<evidence type="ECO:0000256" key="8">
    <source>
        <dbReference type="SAM" id="MobiDB-lite"/>
    </source>
</evidence>
<evidence type="ECO:0000313" key="11">
    <source>
        <dbReference type="RefSeq" id="XP_015900165.3"/>
    </source>
</evidence>
<dbReference type="GO" id="GO:0009585">
    <property type="term" value="P:red, far-red light phototransduction"/>
    <property type="evidence" value="ECO:0007669"/>
    <property type="project" value="UniProtKB-KW"/>
</dbReference>
<gene>
    <name evidence="11" type="primary">LOC107433384</name>
</gene>
<dbReference type="PANTHER" id="PTHR46714:SF5">
    <property type="entry name" value="TRANSCRIPTION FACTOR HY5-LIKE"/>
    <property type="match status" value="1"/>
</dbReference>
<organism evidence="10 11">
    <name type="scientific">Ziziphus jujuba</name>
    <name type="common">Chinese jujube</name>
    <name type="synonym">Ziziphus sativa</name>
    <dbReference type="NCBI Taxonomy" id="326968"/>
    <lineage>
        <taxon>Eukaryota</taxon>
        <taxon>Viridiplantae</taxon>
        <taxon>Streptophyta</taxon>
        <taxon>Embryophyta</taxon>
        <taxon>Tracheophyta</taxon>
        <taxon>Spermatophyta</taxon>
        <taxon>Magnoliopsida</taxon>
        <taxon>eudicotyledons</taxon>
        <taxon>Gunneridae</taxon>
        <taxon>Pentapetalae</taxon>
        <taxon>rosids</taxon>
        <taxon>fabids</taxon>
        <taxon>Rosales</taxon>
        <taxon>Rhamnaceae</taxon>
        <taxon>Paliureae</taxon>
        <taxon>Ziziphus</taxon>
    </lineage>
</organism>
<protein>
    <submittedName>
        <fullName evidence="11">Transcription factor HY5-like</fullName>
    </submittedName>
</protein>
<feature type="compositionally biased region" description="Low complexity" evidence="8">
    <location>
        <begin position="11"/>
        <end position="23"/>
    </location>
</feature>
<evidence type="ECO:0000256" key="4">
    <source>
        <dbReference type="ARBA" id="ARBA00023125"/>
    </source>
</evidence>
<reference evidence="11" key="1">
    <citation type="submission" date="2025-08" db="UniProtKB">
        <authorList>
            <consortium name="RefSeq"/>
        </authorList>
    </citation>
    <scope>IDENTIFICATION</scope>
    <source>
        <tissue evidence="11">Seedling</tissue>
    </source>
</reference>
<dbReference type="CDD" id="cd14704">
    <property type="entry name" value="bZIP_HY5-like"/>
    <property type="match status" value="1"/>
</dbReference>
<dbReference type="Pfam" id="PF00170">
    <property type="entry name" value="bZIP_1"/>
    <property type="match status" value="1"/>
</dbReference>
<evidence type="ECO:0000256" key="3">
    <source>
        <dbReference type="ARBA" id="ARBA00023015"/>
    </source>
</evidence>
<dbReference type="InterPro" id="IPR004827">
    <property type="entry name" value="bZIP"/>
</dbReference>
<keyword evidence="10" id="KW-1185">Reference proteome</keyword>
<evidence type="ECO:0000256" key="6">
    <source>
        <dbReference type="ARBA" id="ARBA00023242"/>
    </source>
</evidence>
<keyword evidence="5" id="KW-0804">Transcription</keyword>
<dbReference type="GO" id="GO:0010218">
    <property type="term" value="P:response to far red light"/>
    <property type="evidence" value="ECO:0007669"/>
    <property type="project" value="TreeGrafter"/>
</dbReference>
<dbReference type="GO" id="GO:0003677">
    <property type="term" value="F:DNA binding"/>
    <property type="evidence" value="ECO:0007669"/>
    <property type="project" value="UniProtKB-KW"/>
</dbReference>
<dbReference type="KEGG" id="zju:107433384"/>
<keyword evidence="7" id="KW-0175">Coiled coil</keyword>
<dbReference type="SUPFAM" id="SSF57959">
    <property type="entry name" value="Leucine zipper domain"/>
    <property type="match status" value="1"/>
</dbReference>
<dbReference type="Gene3D" id="1.20.5.490">
    <property type="entry name" value="Single helix bin"/>
    <property type="match status" value="1"/>
</dbReference>
<feature type="coiled-coil region" evidence="7">
    <location>
        <begin position="139"/>
        <end position="180"/>
    </location>
</feature>
<dbReference type="InterPro" id="IPR046347">
    <property type="entry name" value="bZIP_sf"/>
</dbReference>
<evidence type="ECO:0000256" key="5">
    <source>
        <dbReference type="ARBA" id="ARBA00023163"/>
    </source>
</evidence>
<dbReference type="PROSITE" id="PS00036">
    <property type="entry name" value="BZIP_BASIC"/>
    <property type="match status" value="1"/>
</dbReference>
<dbReference type="GO" id="GO:0000981">
    <property type="term" value="F:DNA-binding transcription factor activity, RNA polymerase II-specific"/>
    <property type="evidence" value="ECO:0007669"/>
    <property type="project" value="InterPro"/>
</dbReference>
<feature type="domain" description="BZIP" evidence="9">
    <location>
        <begin position="121"/>
        <end position="184"/>
    </location>
</feature>
<dbReference type="GO" id="GO:0005634">
    <property type="term" value="C:nucleus"/>
    <property type="evidence" value="ECO:0007669"/>
    <property type="project" value="UniProtKB-SubCell"/>
</dbReference>
<evidence type="ECO:0000256" key="7">
    <source>
        <dbReference type="SAM" id="Coils"/>
    </source>
</evidence>
<feature type="region of interest" description="Disordered" evidence="8">
    <location>
        <begin position="45"/>
        <end position="75"/>
    </location>
</feature>
<dbReference type="InterPro" id="IPR044280">
    <property type="entry name" value="Hac1/HY5"/>
</dbReference>
<dbReference type="Proteomes" id="UP001652623">
    <property type="component" value="Chromosome 11"/>
</dbReference>
<keyword evidence="4" id="KW-0238">DNA-binding</keyword>
<evidence type="ECO:0000313" key="10">
    <source>
        <dbReference type="Proteomes" id="UP001652623"/>
    </source>
</evidence>
<evidence type="ECO:0000259" key="9">
    <source>
        <dbReference type="PROSITE" id="PS50217"/>
    </source>
</evidence>
<dbReference type="GO" id="GO:0010114">
    <property type="term" value="P:response to red light"/>
    <property type="evidence" value="ECO:0007669"/>
    <property type="project" value="TreeGrafter"/>
</dbReference>
<dbReference type="RefSeq" id="XP_015900165.3">
    <property type="nucleotide sequence ID" value="XM_016044679.4"/>
</dbReference>
<proteinExistence type="inferred from homology"/>